<dbReference type="Proteomes" id="UP000076268">
    <property type="component" value="Unassembled WGS sequence"/>
</dbReference>
<name>A0A154BTE2_ANASB</name>
<dbReference type="AlphaFoldDB" id="A0A154BTE2"/>
<dbReference type="RefSeq" id="WP_066242852.1">
    <property type="nucleotide sequence ID" value="NZ_LSGP01000017.1"/>
</dbReference>
<dbReference type="PROSITE" id="PS51379">
    <property type="entry name" value="4FE4S_FER_2"/>
    <property type="match status" value="2"/>
</dbReference>
<feature type="domain" description="4Fe-4S ferredoxin-type" evidence="1">
    <location>
        <begin position="1"/>
        <end position="28"/>
    </location>
</feature>
<feature type="domain" description="4Fe-4S ferredoxin-type" evidence="1">
    <location>
        <begin position="35"/>
        <end position="66"/>
    </location>
</feature>
<sequence length="246" mass="27110">MRIDKDKCAGCGQCIEFCTLGNISSRRRNPKNSKLYYEIDEDDCVDCGVCLRAAVCSADALFMPNYEWPRTIRSAFSDPTVEHRETKVAGRGTEEIKTNEITGRIKRGFVGISCEMGRPSVGARFSDIEKVATALASLGVEFESNNPCTRLMADPKTGIFKDEVKNETVLSAIIEMLVPLEKMAEVLETIRGIASQVDCVFSVDLITVLDEDNSIPTLPILRSLNWPVLPNGKMNTGLGRPLAKEV</sequence>
<protein>
    <submittedName>
        <fullName evidence="2">4Fe-4S ferredoxin</fullName>
    </submittedName>
</protein>
<reference evidence="2 3" key="1">
    <citation type="submission" date="2016-02" db="EMBL/GenBank/DDBJ databases">
        <title>Anaerosporomusa subterraneum gen. nov., sp. nov., a spore-forming obligate anaerobe isolated from saprolite.</title>
        <authorList>
            <person name="Choi J.K."/>
            <person name="Shah M."/>
            <person name="Yee N."/>
        </authorList>
    </citation>
    <scope>NUCLEOTIDE SEQUENCE [LARGE SCALE GENOMIC DNA]</scope>
    <source>
        <strain evidence="2 3">RU4</strain>
    </source>
</reference>
<keyword evidence="3" id="KW-1185">Reference proteome</keyword>
<dbReference type="OrthoDB" id="9807879at2"/>
<organism evidence="2 3">
    <name type="scientific">Anaerosporomusa subterranea</name>
    <dbReference type="NCBI Taxonomy" id="1794912"/>
    <lineage>
        <taxon>Bacteria</taxon>
        <taxon>Bacillati</taxon>
        <taxon>Bacillota</taxon>
        <taxon>Negativicutes</taxon>
        <taxon>Acetonemataceae</taxon>
        <taxon>Anaerosporomusa</taxon>
    </lineage>
</organism>
<dbReference type="InterPro" id="IPR017896">
    <property type="entry name" value="4Fe4S_Fe-S-bd"/>
</dbReference>
<evidence type="ECO:0000313" key="2">
    <source>
        <dbReference type="EMBL" id="KYZ76788.1"/>
    </source>
</evidence>
<dbReference type="SUPFAM" id="SSF54862">
    <property type="entry name" value="4Fe-4S ferredoxins"/>
    <property type="match status" value="1"/>
</dbReference>
<dbReference type="EMBL" id="LSGP01000017">
    <property type="protein sequence ID" value="KYZ76788.1"/>
    <property type="molecule type" value="Genomic_DNA"/>
</dbReference>
<proteinExistence type="predicted"/>
<comment type="caution">
    <text evidence="2">The sequence shown here is derived from an EMBL/GenBank/DDBJ whole genome shotgun (WGS) entry which is preliminary data.</text>
</comment>
<evidence type="ECO:0000259" key="1">
    <source>
        <dbReference type="PROSITE" id="PS51379"/>
    </source>
</evidence>
<dbReference type="Pfam" id="PF12838">
    <property type="entry name" value="Fer4_7"/>
    <property type="match status" value="1"/>
</dbReference>
<dbReference type="STRING" id="1794912.AXX12_10280"/>
<accession>A0A154BTE2</accession>
<evidence type="ECO:0000313" key="3">
    <source>
        <dbReference type="Proteomes" id="UP000076268"/>
    </source>
</evidence>
<gene>
    <name evidence="2" type="ORF">AXX12_10280</name>
</gene>
<dbReference type="Gene3D" id="3.30.70.20">
    <property type="match status" value="1"/>
</dbReference>